<evidence type="ECO:0000313" key="2">
    <source>
        <dbReference type="EMBL" id="TNN24846.1"/>
    </source>
</evidence>
<dbReference type="AlphaFoldDB" id="A0A4Z2E7D3"/>
<organism evidence="2 3">
    <name type="scientific">Liparis tanakae</name>
    <name type="common">Tanaka's snailfish</name>
    <dbReference type="NCBI Taxonomy" id="230148"/>
    <lineage>
        <taxon>Eukaryota</taxon>
        <taxon>Metazoa</taxon>
        <taxon>Chordata</taxon>
        <taxon>Craniata</taxon>
        <taxon>Vertebrata</taxon>
        <taxon>Euteleostomi</taxon>
        <taxon>Actinopterygii</taxon>
        <taxon>Neopterygii</taxon>
        <taxon>Teleostei</taxon>
        <taxon>Neoteleostei</taxon>
        <taxon>Acanthomorphata</taxon>
        <taxon>Eupercaria</taxon>
        <taxon>Perciformes</taxon>
        <taxon>Cottioidei</taxon>
        <taxon>Cottales</taxon>
        <taxon>Liparidae</taxon>
        <taxon>Liparis</taxon>
    </lineage>
</organism>
<name>A0A4Z2E7D3_9TELE</name>
<feature type="region of interest" description="Disordered" evidence="1">
    <location>
        <begin position="35"/>
        <end position="100"/>
    </location>
</feature>
<dbReference type="EMBL" id="SRLO01014132">
    <property type="protein sequence ID" value="TNN24846.1"/>
    <property type="molecule type" value="Genomic_DNA"/>
</dbReference>
<keyword evidence="3" id="KW-1185">Reference proteome</keyword>
<gene>
    <name evidence="2" type="ORF">EYF80_065028</name>
</gene>
<accession>A0A4Z2E7D3</accession>
<evidence type="ECO:0000256" key="1">
    <source>
        <dbReference type="SAM" id="MobiDB-lite"/>
    </source>
</evidence>
<evidence type="ECO:0000313" key="3">
    <source>
        <dbReference type="Proteomes" id="UP000314294"/>
    </source>
</evidence>
<feature type="compositionally biased region" description="Basic and acidic residues" evidence="1">
    <location>
        <begin position="55"/>
        <end position="64"/>
    </location>
</feature>
<reference evidence="2 3" key="1">
    <citation type="submission" date="2019-03" db="EMBL/GenBank/DDBJ databases">
        <title>First draft genome of Liparis tanakae, snailfish: a comprehensive survey of snailfish specific genes.</title>
        <authorList>
            <person name="Kim W."/>
            <person name="Song I."/>
            <person name="Jeong J.-H."/>
            <person name="Kim D."/>
            <person name="Kim S."/>
            <person name="Ryu S."/>
            <person name="Song J.Y."/>
            <person name="Lee S.K."/>
        </authorList>
    </citation>
    <scope>NUCLEOTIDE SEQUENCE [LARGE SCALE GENOMIC DNA]</scope>
    <source>
        <tissue evidence="2">Muscle</tissue>
    </source>
</reference>
<feature type="compositionally biased region" description="Basic and acidic residues" evidence="1">
    <location>
        <begin position="88"/>
        <end position="100"/>
    </location>
</feature>
<comment type="caution">
    <text evidence="2">The sequence shown here is derived from an EMBL/GenBank/DDBJ whole genome shotgun (WGS) entry which is preliminary data.</text>
</comment>
<proteinExistence type="predicted"/>
<sequence length="135" mass="14600">MEEESLPSGSSPLFSRLLHRLRNYLDCPSCRGARSRVAVQRPPGSRRLQRAAAAEPREAERRGPDAPWQVIKVGNHGEAEGAGSSTRSGEERRGAAEQATDHGVHVFVLSMFTRLMSVGTSLMSHACSSVSLCVT</sequence>
<protein>
    <submittedName>
        <fullName evidence="2">Uncharacterized protein</fullName>
    </submittedName>
</protein>
<dbReference type="Proteomes" id="UP000314294">
    <property type="component" value="Unassembled WGS sequence"/>
</dbReference>